<feature type="binding site" evidence="7">
    <location>
        <position position="161"/>
    </location>
    <ligand>
        <name>GTP</name>
        <dbReference type="ChEBI" id="CHEBI:37565"/>
    </ligand>
</feature>
<dbReference type="GO" id="GO:0005525">
    <property type="term" value="F:GTP binding"/>
    <property type="evidence" value="ECO:0007669"/>
    <property type="project" value="UniProtKB-KW"/>
</dbReference>
<feature type="binding site" evidence="7">
    <location>
        <begin position="88"/>
        <end position="90"/>
    </location>
    <ligand>
        <name>AMP</name>
        <dbReference type="ChEBI" id="CHEBI:456215"/>
    </ligand>
</feature>
<dbReference type="STRING" id="284811.Q74ZT3"/>
<keyword evidence="5 7" id="KW-0496">Mitochondrion</keyword>
<dbReference type="GO" id="GO:0046899">
    <property type="term" value="F:nucleoside triphosphate adenylate kinase activity"/>
    <property type="evidence" value="ECO:0000318"/>
    <property type="project" value="GO_Central"/>
</dbReference>
<dbReference type="PANTHER" id="PTHR23359">
    <property type="entry name" value="NUCLEOTIDE KINASE"/>
    <property type="match status" value="1"/>
</dbReference>
<feature type="region of interest" description="Disordered" evidence="8">
    <location>
        <begin position="1"/>
        <end position="23"/>
    </location>
</feature>
<dbReference type="HAMAP" id="MF_03169">
    <property type="entry name" value="Adenylate_kinase_AK3"/>
    <property type="match status" value="1"/>
</dbReference>
<evidence type="ECO:0000256" key="1">
    <source>
        <dbReference type="ARBA" id="ARBA00004305"/>
    </source>
</evidence>
<dbReference type="NCBIfam" id="TIGR01351">
    <property type="entry name" value="adk"/>
    <property type="match status" value="1"/>
</dbReference>
<keyword evidence="11" id="KW-1185">Reference proteome</keyword>
<dbReference type="InParanoid" id="Q74ZT3"/>
<dbReference type="Proteomes" id="UP000000591">
    <property type="component" value="Chromosome VII"/>
</dbReference>
<comment type="subunit">
    <text evidence="7">Monomer.</text>
</comment>
<feature type="domain" description="Adenylate kinase active site lid" evidence="9">
    <location>
        <begin position="161"/>
        <end position="196"/>
    </location>
</feature>
<evidence type="ECO:0000256" key="3">
    <source>
        <dbReference type="ARBA" id="ARBA00022741"/>
    </source>
</evidence>
<dbReference type="Pfam" id="PF00406">
    <property type="entry name" value="ADK"/>
    <property type="match status" value="1"/>
</dbReference>
<dbReference type="AlphaFoldDB" id="Q74ZT3"/>
<dbReference type="KEGG" id="ago:AGOS_AGR115C"/>
<feature type="region of interest" description="LID" evidence="7">
    <location>
        <begin position="160"/>
        <end position="197"/>
    </location>
</feature>
<reference evidence="10 11" key="1">
    <citation type="journal article" date="2004" name="Science">
        <title>The Ashbya gossypii genome as a tool for mapping the ancient Saccharomyces cerevisiae genome.</title>
        <authorList>
            <person name="Dietrich F.S."/>
            <person name="Voegeli S."/>
            <person name="Brachat S."/>
            <person name="Lerch A."/>
            <person name="Gates K."/>
            <person name="Steiner S."/>
            <person name="Mohr C."/>
            <person name="Pohlmann R."/>
            <person name="Luedi P."/>
            <person name="Choi S."/>
            <person name="Wing R.A."/>
            <person name="Flavier A."/>
            <person name="Gaffney T.D."/>
            <person name="Philippsen P."/>
        </authorList>
    </citation>
    <scope>NUCLEOTIDE SEQUENCE [LARGE SCALE GENOMIC DNA]</scope>
    <source>
        <strain evidence="11">ATCC 10895 / CBS 109.51 / FGSC 9923 / NRRL Y-1056</strain>
    </source>
</reference>
<dbReference type="GO" id="GO:0046041">
    <property type="term" value="P:ITP metabolic process"/>
    <property type="evidence" value="ECO:0007669"/>
    <property type="project" value="UniProtKB-UniRule"/>
</dbReference>
<keyword evidence="6 7" id="KW-0342">GTP-binding</keyword>
<dbReference type="OrthoDB" id="439792at2759"/>
<feature type="binding site" evidence="7">
    <location>
        <position position="194"/>
    </location>
    <ligand>
        <name>AMP</name>
        <dbReference type="ChEBI" id="CHEBI:456215"/>
    </ligand>
</feature>
<dbReference type="HOGENOM" id="CLU_032354_1_1_1"/>
<dbReference type="Pfam" id="PF05191">
    <property type="entry name" value="ADK_lid"/>
    <property type="match status" value="1"/>
</dbReference>
<dbReference type="PRINTS" id="PR00094">
    <property type="entry name" value="ADENYLTKNASE"/>
</dbReference>
<dbReference type="FunFam" id="3.40.50.300:FF:000106">
    <property type="entry name" value="Adenylate kinase mitochondrial"/>
    <property type="match status" value="1"/>
</dbReference>
<dbReference type="InterPro" id="IPR028586">
    <property type="entry name" value="AK3/Ak4_mitochondrial"/>
</dbReference>
<comment type="subcellular location">
    <subcellularLocation>
        <location evidence="1 7">Mitochondrion matrix</location>
    </subcellularLocation>
</comment>
<evidence type="ECO:0000256" key="2">
    <source>
        <dbReference type="ARBA" id="ARBA00022679"/>
    </source>
</evidence>
<gene>
    <name evidence="7" type="primary">ADK2</name>
    <name evidence="10" type="ORF">AGOS_AGR115C</name>
</gene>
<reference evidence="11" key="2">
    <citation type="journal article" date="2013" name="G3 (Bethesda)">
        <title>Genomes of Ashbya fungi isolated from insects reveal four mating-type loci, numerous translocations, lack of transposons, and distinct gene duplications.</title>
        <authorList>
            <person name="Dietrich F.S."/>
            <person name="Voegeli S."/>
            <person name="Kuo S."/>
            <person name="Philippsen P."/>
        </authorList>
    </citation>
    <scope>GENOME REANNOTATION</scope>
    <source>
        <strain evidence="11">ATCC 10895 / CBS 109.51 / FGSC 9923 / NRRL Y-1056</strain>
    </source>
</reference>
<comment type="function">
    <text evidence="7">Involved in maintaining the homeostasis of cellular nucleotides by catalyzing the interconversion of nucleoside phosphates. Has GTP:AMP phosphotransferase and ITP:AMP phosphotransferase activities.</text>
</comment>
<evidence type="ECO:0000313" key="10">
    <source>
        <dbReference type="EMBL" id="AAS54605.1"/>
    </source>
</evidence>
<evidence type="ECO:0000256" key="5">
    <source>
        <dbReference type="ARBA" id="ARBA00023128"/>
    </source>
</evidence>
<feature type="binding site" evidence="7">
    <location>
        <position position="126"/>
    </location>
    <ligand>
        <name>AMP</name>
        <dbReference type="ChEBI" id="CHEBI:456215"/>
    </ligand>
</feature>
<name>Q74ZT3_EREGS</name>
<evidence type="ECO:0000256" key="7">
    <source>
        <dbReference type="HAMAP-Rule" id="MF_03169"/>
    </source>
</evidence>
<feature type="binding site" evidence="7">
    <location>
        <begin position="119"/>
        <end position="122"/>
    </location>
    <ligand>
        <name>AMP</name>
        <dbReference type="ChEBI" id="CHEBI:456215"/>
    </ligand>
</feature>
<accession>Q74ZT3</accession>
<dbReference type="FunCoup" id="Q74ZT3">
    <property type="interactions" value="353"/>
</dbReference>
<dbReference type="OMA" id="IKVENTM"/>
<feature type="binding site" evidence="7">
    <location>
        <position position="205"/>
    </location>
    <ligand>
        <name>AMP</name>
        <dbReference type="ChEBI" id="CHEBI:456215"/>
    </ligand>
</feature>
<comment type="similarity">
    <text evidence="7">Belongs to the adenylate kinase family. AK3 subfamily.</text>
</comment>
<protein>
    <recommendedName>
        <fullName evidence="7">GTP:AMP phosphotransferase, mitochondrial</fullName>
        <ecNumber evidence="7">2.7.4.10</ecNumber>
    </recommendedName>
    <alternativeName>
        <fullName evidence="7">Adenylate kinase 3</fullName>
        <shortName evidence="7">AK 3</shortName>
    </alternativeName>
</protein>
<dbReference type="HAMAP" id="MF_00235">
    <property type="entry name" value="Adenylate_kinase_Adk"/>
    <property type="match status" value="1"/>
</dbReference>
<feature type="binding site" evidence="7">
    <location>
        <begin position="170"/>
        <end position="171"/>
    </location>
    <ligand>
        <name>GTP</name>
        <dbReference type="ChEBI" id="CHEBI:37565"/>
    </ligand>
</feature>
<evidence type="ECO:0000259" key="9">
    <source>
        <dbReference type="Pfam" id="PF05191"/>
    </source>
</evidence>
<dbReference type="CDD" id="cd01428">
    <property type="entry name" value="ADK"/>
    <property type="match status" value="1"/>
</dbReference>
<dbReference type="InterPro" id="IPR036193">
    <property type="entry name" value="ADK_active_lid_dom_sf"/>
</dbReference>
<dbReference type="SUPFAM" id="SSF57774">
    <property type="entry name" value="Microbial and mitochondrial ADK, insert 'zinc finger' domain"/>
    <property type="match status" value="1"/>
</dbReference>
<keyword evidence="3 7" id="KW-0547">Nucleotide-binding</keyword>
<dbReference type="GO" id="GO:0009142">
    <property type="term" value="P:nucleoside triphosphate biosynthetic process"/>
    <property type="evidence" value="ECO:0000318"/>
    <property type="project" value="GO_Central"/>
</dbReference>
<dbReference type="eggNOG" id="KOG3078">
    <property type="taxonomic scope" value="Eukaryota"/>
</dbReference>
<dbReference type="Gene3D" id="3.40.50.300">
    <property type="entry name" value="P-loop containing nucleotide triphosphate hydrolases"/>
    <property type="match status" value="1"/>
</dbReference>
<dbReference type="RefSeq" id="NP_986781.1">
    <property type="nucleotide sequence ID" value="NM_211843.1"/>
</dbReference>
<dbReference type="PROSITE" id="PS00113">
    <property type="entry name" value="ADENYLATE_KINASE"/>
    <property type="match status" value="1"/>
</dbReference>
<evidence type="ECO:0000256" key="8">
    <source>
        <dbReference type="SAM" id="MobiDB-lite"/>
    </source>
</evidence>
<feature type="binding site" evidence="7">
    <location>
        <begin position="40"/>
        <end position="45"/>
    </location>
    <ligand>
        <name>GTP</name>
        <dbReference type="ChEBI" id="CHEBI:37565"/>
    </ligand>
</feature>
<dbReference type="GO" id="GO:0004017">
    <property type="term" value="F:AMP kinase activity"/>
    <property type="evidence" value="ECO:0000318"/>
    <property type="project" value="GO_Central"/>
</dbReference>
<proteinExistence type="inferred from homology"/>
<feature type="binding site" evidence="7">
    <location>
        <position position="234"/>
    </location>
    <ligand>
        <name>GTP</name>
        <dbReference type="ChEBI" id="CHEBI:37565"/>
    </ligand>
</feature>
<dbReference type="EMBL" id="AE016820">
    <property type="protein sequence ID" value="AAS54605.1"/>
    <property type="molecule type" value="Genomic_DNA"/>
</dbReference>
<keyword evidence="2 7" id="KW-0808">Transferase</keyword>
<dbReference type="InterPro" id="IPR027417">
    <property type="entry name" value="P-loop_NTPase"/>
</dbReference>
<dbReference type="GO" id="GO:0006172">
    <property type="term" value="P:ADP biosynthetic process"/>
    <property type="evidence" value="ECO:0007669"/>
    <property type="project" value="UniProtKB-UniRule"/>
</dbReference>
<evidence type="ECO:0000256" key="4">
    <source>
        <dbReference type="ARBA" id="ARBA00022777"/>
    </source>
</evidence>
<organism evidence="10 11">
    <name type="scientific">Eremothecium gossypii (strain ATCC 10895 / CBS 109.51 / FGSC 9923 / NRRL Y-1056)</name>
    <name type="common">Yeast</name>
    <name type="synonym">Ashbya gossypii</name>
    <dbReference type="NCBI Taxonomy" id="284811"/>
    <lineage>
        <taxon>Eukaryota</taxon>
        <taxon>Fungi</taxon>
        <taxon>Dikarya</taxon>
        <taxon>Ascomycota</taxon>
        <taxon>Saccharomycotina</taxon>
        <taxon>Saccharomycetes</taxon>
        <taxon>Saccharomycetales</taxon>
        <taxon>Saccharomycetaceae</taxon>
        <taxon>Eremothecium</taxon>
    </lineage>
</organism>
<dbReference type="GeneID" id="4623083"/>
<sequence>MARRRDAAKKSRRARSPPGVGQSVMAGAGAIRLLLLGAPGAGKGTQMGRLLQRFPGLQAVASGDLLRREIAAGSPLGEQAAAHIAAGRLLPDALVSSAILDELARRRWLHGGASWLLDGFPRTVAQAQELDAALERADAALTLVVEVAVPEDVILDRIQKRFVHVPSGRVYNLDYNPPCEAGRDDVTGEPLSRRPDDTPEVFYKRMQEYAATAGPLKEHYARQGILRTVRGPTSDIVFPQLERLVQAQLGT</sequence>
<comment type="catalytic activity">
    <reaction evidence="7">
        <text>a ribonucleoside 5'-triphosphate + AMP = a ribonucleoside 5'-diphosphate + ADP</text>
        <dbReference type="Rhea" id="RHEA:13749"/>
        <dbReference type="ChEBI" id="CHEBI:57930"/>
        <dbReference type="ChEBI" id="CHEBI:61557"/>
        <dbReference type="ChEBI" id="CHEBI:456215"/>
        <dbReference type="ChEBI" id="CHEBI:456216"/>
        <dbReference type="EC" id="2.7.4.10"/>
    </reaction>
</comment>
<dbReference type="GO" id="GO:0046039">
    <property type="term" value="P:GTP metabolic process"/>
    <property type="evidence" value="ECO:0007669"/>
    <property type="project" value="UniProtKB-UniRule"/>
</dbReference>
<dbReference type="InterPro" id="IPR007862">
    <property type="entry name" value="Adenylate_kinase_lid-dom"/>
</dbReference>
<dbReference type="GO" id="GO:0046033">
    <property type="term" value="P:AMP metabolic process"/>
    <property type="evidence" value="ECO:0000318"/>
    <property type="project" value="GO_Central"/>
</dbReference>
<dbReference type="SUPFAM" id="SSF52540">
    <property type="entry name" value="P-loop containing nucleoside triphosphate hydrolases"/>
    <property type="match status" value="1"/>
</dbReference>
<dbReference type="InterPro" id="IPR006259">
    <property type="entry name" value="Adenyl_kin_sub"/>
</dbReference>
<feature type="binding site" evidence="7">
    <location>
        <position position="62"/>
    </location>
    <ligand>
        <name>AMP</name>
        <dbReference type="ChEBI" id="CHEBI:456215"/>
    </ligand>
</feature>
<dbReference type="GO" id="GO:0005759">
    <property type="term" value="C:mitochondrial matrix"/>
    <property type="evidence" value="ECO:0000318"/>
    <property type="project" value="GO_Central"/>
</dbReference>
<dbReference type="InterPro" id="IPR033690">
    <property type="entry name" value="Adenylat_kinase_CS"/>
</dbReference>
<dbReference type="GO" id="GO:0005737">
    <property type="term" value="C:cytoplasm"/>
    <property type="evidence" value="ECO:0000318"/>
    <property type="project" value="GO_Central"/>
</dbReference>
<feature type="region of interest" description="NMPbind" evidence="7">
    <location>
        <begin position="61"/>
        <end position="90"/>
    </location>
</feature>
<evidence type="ECO:0000256" key="6">
    <source>
        <dbReference type="ARBA" id="ARBA00023134"/>
    </source>
</evidence>
<evidence type="ECO:0000313" key="11">
    <source>
        <dbReference type="Proteomes" id="UP000000591"/>
    </source>
</evidence>
<feature type="binding site" evidence="7">
    <location>
        <position position="67"/>
    </location>
    <ligand>
        <name>AMP</name>
        <dbReference type="ChEBI" id="CHEBI:456215"/>
    </ligand>
</feature>
<dbReference type="InterPro" id="IPR000850">
    <property type="entry name" value="Adenylat/UMP-CMP_kin"/>
</dbReference>
<dbReference type="EC" id="2.7.4.10" evidence="7"/>
<dbReference type="GO" id="GO:0005524">
    <property type="term" value="F:ATP binding"/>
    <property type="evidence" value="ECO:0007669"/>
    <property type="project" value="InterPro"/>
</dbReference>
<comment type="domain">
    <text evidence="7">Consists of three domains, a large central CORE domain and two small peripheral domains, NMPbind and LID, which undergo movements during catalysis. The LID domain closes over the site of phosphoryl transfer upon GTP binding. Assembling and dissambling the active center during each catalytic cycle provides an effective means to prevent GTP hydrolysis.</text>
</comment>
<keyword evidence="4 7" id="KW-0418">Kinase</keyword>